<protein>
    <submittedName>
        <fullName evidence="7">FAD-dependent oxidoreductase</fullName>
    </submittedName>
</protein>
<sequence length="649" mass="73846">MNQLSRYAQLPTISRRTFIKMFGVGAVGGVVGYSRFSKPQPTIFQQDTLDLPRWTNKPISVTVVGGGLAGLACAYELSQRGFQVTLLEKSPQLGGKIASWPIQVGEETFMMEHGFHGFFPQYYNLKSLVKELQITENFLDLKFYSVVYRDAKYQPEVFRPSHSAFPWNIVDLAVSSHNRLRWGINLTKWEHWQVFRAITGFQTERTFQRLDNISVAEWVEKEFPRGLYDLYFLPFAKSSLNAPDEMSVGELMQFFHFYFFGNPEGLAFNGTKQDMGTSLVQPIAQAIQSKGGTIITDATVKEISASQGQIDTLTYYQGNNSNDVPFWVSRNQYIADNQVEYFGAGDEVFAIQNNHKEAISLTCTHQGCTVQKQANGEFHCPCHGAAFDKDGKVIKGPAQRDLAKYKVVDRQSNQLQLIATKNNTNLAKSTNTIQTDYYVFATDVPGVRQLFTRINGDVNDTVKTQIEKLPVADPFAVCRFWFDRDFPWEQSWFTSLSGYRLTDSITLYHRIQDQFIEWAKKTGGSVVELHAYCYKEKEFPTQEALLTTFEQELYEIVPELQQANILHRELVNQKNFSGYPPNSYAERPQTTTEIPNLLFAGDWVKMPFPCGLMERAVSSGLLAANEILHRQGLQRRALFTVNPEGLLKI</sequence>
<evidence type="ECO:0000256" key="1">
    <source>
        <dbReference type="ARBA" id="ARBA00022714"/>
    </source>
</evidence>
<keyword evidence="2" id="KW-0479">Metal-binding</keyword>
<evidence type="ECO:0000256" key="2">
    <source>
        <dbReference type="ARBA" id="ARBA00022723"/>
    </source>
</evidence>
<dbReference type="InterPro" id="IPR017941">
    <property type="entry name" value="Rieske_2Fe-2S"/>
</dbReference>
<dbReference type="Gene3D" id="3.50.50.60">
    <property type="entry name" value="FAD/NAD(P)-binding domain"/>
    <property type="match status" value="1"/>
</dbReference>
<dbReference type="PROSITE" id="PS51296">
    <property type="entry name" value="RIESKE"/>
    <property type="match status" value="1"/>
</dbReference>
<dbReference type="CDD" id="cd03467">
    <property type="entry name" value="Rieske"/>
    <property type="match status" value="1"/>
</dbReference>
<accession>A0ABV4X0U6</accession>
<keyword evidence="3" id="KW-0408">Iron</keyword>
<evidence type="ECO:0000256" key="4">
    <source>
        <dbReference type="ARBA" id="ARBA00023014"/>
    </source>
</evidence>
<dbReference type="SUPFAM" id="SSF51905">
    <property type="entry name" value="FAD/NAD(P)-binding domain"/>
    <property type="match status" value="1"/>
</dbReference>
<dbReference type="EMBL" id="JBHFNQ010000052">
    <property type="protein sequence ID" value="MFB2876407.1"/>
    <property type="molecule type" value="Genomic_DNA"/>
</dbReference>
<keyword evidence="8" id="KW-1185">Reference proteome</keyword>
<dbReference type="InterPro" id="IPR050464">
    <property type="entry name" value="Zeta_carotene_desat/Oxidored"/>
</dbReference>
<dbReference type="InterPro" id="IPR036922">
    <property type="entry name" value="Rieske_2Fe-2S_sf"/>
</dbReference>
<dbReference type="Proteomes" id="UP001576774">
    <property type="component" value="Unassembled WGS sequence"/>
</dbReference>
<dbReference type="Pfam" id="PF01593">
    <property type="entry name" value="Amino_oxidase"/>
    <property type="match status" value="2"/>
</dbReference>
<evidence type="ECO:0000256" key="3">
    <source>
        <dbReference type="ARBA" id="ARBA00023004"/>
    </source>
</evidence>
<dbReference type="SUPFAM" id="SSF50022">
    <property type="entry name" value="ISP domain"/>
    <property type="match status" value="1"/>
</dbReference>
<gene>
    <name evidence="7" type="ORF">ACE1CC_05895</name>
</gene>
<dbReference type="InterPro" id="IPR036188">
    <property type="entry name" value="FAD/NAD-bd_sf"/>
</dbReference>
<dbReference type="PRINTS" id="PR00162">
    <property type="entry name" value="RIESKE"/>
</dbReference>
<evidence type="ECO:0000313" key="7">
    <source>
        <dbReference type="EMBL" id="MFB2876407.1"/>
    </source>
</evidence>
<feature type="domain" description="Rieske" evidence="6">
    <location>
        <begin position="325"/>
        <end position="416"/>
    </location>
</feature>
<evidence type="ECO:0000313" key="8">
    <source>
        <dbReference type="Proteomes" id="UP001576774"/>
    </source>
</evidence>
<reference evidence="7 8" key="1">
    <citation type="submission" date="2024-09" db="EMBL/GenBank/DDBJ databases">
        <title>Floridaenema gen nov. (Aerosakkonemataceae, Aerosakkonematales ord. nov., Cyanobacteria) from benthic tropical and subtropical fresh waters, with the description of four new species.</title>
        <authorList>
            <person name="Moretto J.A."/>
            <person name="Berthold D.E."/>
            <person name="Lefler F.W."/>
            <person name="Huang I.-S."/>
            <person name="Laughinghouse H. IV."/>
        </authorList>
    </citation>
    <scope>NUCLEOTIDE SEQUENCE [LARGE SCALE GENOMIC DNA]</scope>
    <source>
        <strain evidence="7 8">BLCC-F46</strain>
    </source>
</reference>
<dbReference type="InterPro" id="IPR005805">
    <property type="entry name" value="Rieske_Fe-S_prot_C"/>
</dbReference>
<comment type="caution">
    <text evidence="7">The sequence shown here is derived from an EMBL/GenBank/DDBJ whole genome shotgun (WGS) entry which is preliminary data.</text>
</comment>
<dbReference type="PANTHER" id="PTHR42923">
    <property type="entry name" value="PROTOPORPHYRINOGEN OXIDASE"/>
    <property type="match status" value="1"/>
</dbReference>
<dbReference type="PANTHER" id="PTHR42923:SF43">
    <property type="entry name" value="AMINE OXIDASE"/>
    <property type="match status" value="1"/>
</dbReference>
<evidence type="ECO:0000259" key="6">
    <source>
        <dbReference type="PROSITE" id="PS51296"/>
    </source>
</evidence>
<dbReference type="Gene3D" id="2.102.10.10">
    <property type="entry name" value="Rieske [2Fe-2S] iron-sulphur domain"/>
    <property type="match status" value="1"/>
</dbReference>
<keyword evidence="4" id="KW-0411">Iron-sulfur</keyword>
<organism evidence="7 8">
    <name type="scientific">Floridaenema aerugineum BLCC-F46</name>
    <dbReference type="NCBI Taxonomy" id="3153654"/>
    <lineage>
        <taxon>Bacteria</taxon>
        <taxon>Bacillati</taxon>
        <taxon>Cyanobacteriota</taxon>
        <taxon>Cyanophyceae</taxon>
        <taxon>Oscillatoriophycideae</taxon>
        <taxon>Aerosakkonematales</taxon>
        <taxon>Aerosakkonemataceae</taxon>
        <taxon>Floridanema</taxon>
        <taxon>Floridanema aerugineum</taxon>
    </lineage>
</organism>
<dbReference type="RefSeq" id="WP_413269543.1">
    <property type="nucleotide sequence ID" value="NZ_JBHFNQ010000052.1"/>
</dbReference>
<keyword evidence="5" id="KW-1015">Disulfide bond</keyword>
<dbReference type="Pfam" id="PF00355">
    <property type="entry name" value="Rieske"/>
    <property type="match status" value="1"/>
</dbReference>
<proteinExistence type="predicted"/>
<evidence type="ECO:0000256" key="5">
    <source>
        <dbReference type="ARBA" id="ARBA00023157"/>
    </source>
</evidence>
<keyword evidence="1" id="KW-0001">2Fe-2S</keyword>
<dbReference type="InterPro" id="IPR002937">
    <property type="entry name" value="Amino_oxidase"/>
</dbReference>
<name>A0ABV4X0U6_9CYAN</name>